<feature type="transmembrane region" description="Helical" evidence="7">
    <location>
        <begin position="133"/>
        <end position="156"/>
    </location>
</feature>
<evidence type="ECO:0000256" key="3">
    <source>
        <dbReference type="ARBA" id="ARBA00022475"/>
    </source>
</evidence>
<evidence type="ECO:0000313" key="10">
    <source>
        <dbReference type="EMBL" id="SCL17449.1"/>
    </source>
</evidence>
<keyword evidence="5 7" id="KW-1133">Transmembrane helix</keyword>
<evidence type="ECO:0000256" key="5">
    <source>
        <dbReference type="ARBA" id="ARBA00022989"/>
    </source>
</evidence>
<feature type="domain" description="ABC transmembrane type-1" evidence="9">
    <location>
        <begin position="97"/>
        <end position="288"/>
    </location>
</feature>
<feature type="transmembrane region" description="Helical" evidence="7">
    <location>
        <begin position="213"/>
        <end position="234"/>
    </location>
</feature>
<evidence type="ECO:0000256" key="6">
    <source>
        <dbReference type="ARBA" id="ARBA00023136"/>
    </source>
</evidence>
<evidence type="ECO:0000256" key="2">
    <source>
        <dbReference type="ARBA" id="ARBA00022448"/>
    </source>
</evidence>
<gene>
    <name evidence="10" type="ORF">GA0070616_1279</name>
</gene>
<feature type="region of interest" description="Disordered" evidence="8">
    <location>
        <begin position="1"/>
        <end position="26"/>
    </location>
</feature>
<dbReference type="CDD" id="cd06261">
    <property type="entry name" value="TM_PBP2"/>
    <property type="match status" value="1"/>
</dbReference>
<evidence type="ECO:0000256" key="8">
    <source>
        <dbReference type="SAM" id="MobiDB-lite"/>
    </source>
</evidence>
<dbReference type="Proteomes" id="UP000199699">
    <property type="component" value="Unassembled WGS sequence"/>
</dbReference>
<dbReference type="SUPFAM" id="SSF161098">
    <property type="entry name" value="MetI-like"/>
    <property type="match status" value="1"/>
</dbReference>
<keyword evidence="4 7" id="KW-0812">Transmembrane</keyword>
<evidence type="ECO:0000256" key="4">
    <source>
        <dbReference type="ARBA" id="ARBA00022692"/>
    </source>
</evidence>
<dbReference type="InterPro" id="IPR035906">
    <property type="entry name" value="MetI-like_sf"/>
</dbReference>
<evidence type="ECO:0000313" key="11">
    <source>
        <dbReference type="Proteomes" id="UP000199699"/>
    </source>
</evidence>
<feature type="transmembrane region" description="Helical" evidence="7">
    <location>
        <begin position="266"/>
        <end position="288"/>
    </location>
</feature>
<comment type="similarity">
    <text evidence="7">Belongs to the binding-protein-dependent transport system permease family.</text>
</comment>
<keyword evidence="2 7" id="KW-0813">Transport</keyword>
<proteinExistence type="inferred from homology"/>
<dbReference type="PANTHER" id="PTHR32243:SF18">
    <property type="entry name" value="INNER MEMBRANE ABC TRANSPORTER PERMEASE PROTEIN YCJP"/>
    <property type="match status" value="1"/>
</dbReference>
<feature type="transmembrane region" description="Helical" evidence="7">
    <location>
        <begin position="96"/>
        <end position="121"/>
    </location>
</feature>
<feature type="compositionally biased region" description="Low complexity" evidence="8">
    <location>
        <begin position="1"/>
        <end position="11"/>
    </location>
</feature>
<dbReference type="EMBL" id="FMHT01000003">
    <property type="protein sequence ID" value="SCL17449.1"/>
    <property type="molecule type" value="Genomic_DNA"/>
</dbReference>
<comment type="subcellular location">
    <subcellularLocation>
        <location evidence="1 7">Cell membrane</location>
        <topology evidence="1 7">Multi-pass membrane protein</topology>
    </subcellularLocation>
</comment>
<keyword evidence="3" id="KW-1003">Cell membrane</keyword>
<dbReference type="InterPro" id="IPR050901">
    <property type="entry name" value="BP-dep_ABC_trans_perm"/>
</dbReference>
<accession>A0A1C6RJT4</accession>
<sequence>MTPQATAHPAPAAGPPRRTPGRPAGRRARRWALNGAGLLVAFFAAFPVYWMIATSLKPSREIFSSTPRPVPTEPTLEHYREILTGNLIPGVTFGDFFLNSVLVAGSTVLLSGLVALLAATAVARFRFTLRTSFLIMLLIVQMIPLEALVIPLFLMIQRLGLYNTLPSLVLTYLGFSLPFAVWMLRGFVAAVPKELEEAAAIDGANRAQIFRRILFPLVAPGLVATSIFSFITAWNELIFALTFINDQDSYTLPVAMTFFFGRDDTAWGPVMAASTLFTLPVIVFFLLVQRRMVSGLVAGAVKG</sequence>
<evidence type="ECO:0000256" key="7">
    <source>
        <dbReference type="RuleBase" id="RU363032"/>
    </source>
</evidence>
<protein>
    <submittedName>
        <fullName evidence="10">Carbohydrate ABC transporter membrane protein 2, CUT1 family (TC 3.A.1.1.-)</fullName>
    </submittedName>
</protein>
<dbReference type="Pfam" id="PF00528">
    <property type="entry name" value="BPD_transp_1"/>
    <property type="match status" value="1"/>
</dbReference>
<feature type="transmembrane region" description="Helical" evidence="7">
    <location>
        <begin position="168"/>
        <end position="192"/>
    </location>
</feature>
<dbReference type="Gene3D" id="1.10.3720.10">
    <property type="entry name" value="MetI-like"/>
    <property type="match status" value="1"/>
</dbReference>
<feature type="transmembrane region" description="Helical" evidence="7">
    <location>
        <begin position="31"/>
        <end position="52"/>
    </location>
</feature>
<dbReference type="GO" id="GO:0055085">
    <property type="term" value="P:transmembrane transport"/>
    <property type="evidence" value="ECO:0007669"/>
    <property type="project" value="InterPro"/>
</dbReference>
<dbReference type="InterPro" id="IPR000515">
    <property type="entry name" value="MetI-like"/>
</dbReference>
<name>A0A1C6RJT4_9ACTN</name>
<dbReference type="STRING" id="145857.GA0070616_1279"/>
<dbReference type="PROSITE" id="PS50928">
    <property type="entry name" value="ABC_TM1"/>
    <property type="match status" value="1"/>
</dbReference>
<evidence type="ECO:0000259" key="9">
    <source>
        <dbReference type="PROSITE" id="PS50928"/>
    </source>
</evidence>
<dbReference type="AlphaFoldDB" id="A0A1C6RJT4"/>
<keyword evidence="11" id="KW-1185">Reference proteome</keyword>
<dbReference type="PANTHER" id="PTHR32243">
    <property type="entry name" value="MALTOSE TRANSPORT SYSTEM PERMEASE-RELATED"/>
    <property type="match status" value="1"/>
</dbReference>
<organism evidence="10 11">
    <name type="scientific">Micromonospora nigra</name>
    <dbReference type="NCBI Taxonomy" id="145857"/>
    <lineage>
        <taxon>Bacteria</taxon>
        <taxon>Bacillati</taxon>
        <taxon>Actinomycetota</taxon>
        <taxon>Actinomycetes</taxon>
        <taxon>Micromonosporales</taxon>
        <taxon>Micromonosporaceae</taxon>
        <taxon>Micromonospora</taxon>
    </lineage>
</organism>
<evidence type="ECO:0000256" key="1">
    <source>
        <dbReference type="ARBA" id="ARBA00004651"/>
    </source>
</evidence>
<keyword evidence="6 7" id="KW-0472">Membrane</keyword>
<reference evidence="10 11" key="1">
    <citation type="submission" date="2016-06" db="EMBL/GenBank/DDBJ databases">
        <authorList>
            <person name="Kjaerup R.B."/>
            <person name="Dalgaard T.S."/>
            <person name="Juul-Madsen H.R."/>
        </authorList>
    </citation>
    <scope>NUCLEOTIDE SEQUENCE [LARGE SCALE GENOMIC DNA]</scope>
    <source>
        <strain evidence="10 11">DSM 43818</strain>
    </source>
</reference>
<dbReference type="GO" id="GO:0005886">
    <property type="term" value="C:plasma membrane"/>
    <property type="evidence" value="ECO:0007669"/>
    <property type="project" value="UniProtKB-SubCell"/>
</dbReference>